<gene>
    <name evidence="2" type="ORF">H8E80_03820</name>
</gene>
<dbReference type="CDD" id="cd14727">
    <property type="entry name" value="ChanN-like"/>
    <property type="match status" value="1"/>
</dbReference>
<name>A0A8J6N429_9BACT</name>
<dbReference type="SUPFAM" id="SSF159501">
    <property type="entry name" value="EreA/ChaN-like"/>
    <property type="match status" value="1"/>
</dbReference>
<dbReference type="Proteomes" id="UP000603545">
    <property type="component" value="Unassembled WGS sequence"/>
</dbReference>
<dbReference type="InterPro" id="IPR016773">
    <property type="entry name" value="Fe3_uptake_reg_CjrA_prd"/>
</dbReference>
<evidence type="ECO:0000313" key="2">
    <source>
        <dbReference type="EMBL" id="MBC8199160.1"/>
    </source>
</evidence>
<dbReference type="InterPro" id="IPR007314">
    <property type="entry name" value="Cofac_haem-bd_dom"/>
</dbReference>
<feature type="domain" description="Haem-binding uptake Tiki superfamily ChaN" evidence="1">
    <location>
        <begin position="34"/>
        <end position="237"/>
    </location>
</feature>
<organism evidence="2 3">
    <name type="scientific">Candidatus Desulfaltia bathyphila</name>
    <dbReference type="NCBI Taxonomy" id="2841697"/>
    <lineage>
        <taxon>Bacteria</taxon>
        <taxon>Pseudomonadati</taxon>
        <taxon>Thermodesulfobacteriota</taxon>
        <taxon>Desulfobacteria</taxon>
        <taxon>Desulfobacterales</taxon>
        <taxon>Desulfobacterales incertae sedis</taxon>
        <taxon>Candidatus Desulfaltia</taxon>
    </lineage>
</organism>
<dbReference type="EMBL" id="JACNLL010000037">
    <property type="protein sequence ID" value="MBC8199160.1"/>
    <property type="molecule type" value="Genomic_DNA"/>
</dbReference>
<dbReference type="Pfam" id="PF04187">
    <property type="entry name" value="Cofac_haem_bdg"/>
    <property type="match status" value="1"/>
</dbReference>
<evidence type="ECO:0000259" key="1">
    <source>
        <dbReference type="Pfam" id="PF04187"/>
    </source>
</evidence>
<dbReference type="AlphaFoldDB" id="A0A8J6N429"/>
<evidence type="ECO:0000313" key="3">
    <source>
        <dbReference type="Proteomes" id="UP000603545"/>
    </source>
</evidence>
<dbReference type="PIRSF" id="PIRSF020419">
    <property type="entry name" value="Fe_uptake_reg_CjrA_prd"/>
    <property type="match status" value="1"/>
</dbReference>
<accession>A0A8J6N429</accession>
<reference evidence="2 3" key="1">
    <citation type="submission" date="2020-08" db="EMBL/GenBank/DDBJ databases">
        <title>Bridging the membrane lipid divide: bacteria of the FCB group superphylum have the potential to synthesize archaeal ether lipids.</title>
        <authorList>
            <person name="Villanueva L."/>
            <person name="Von Meijenfeldt F.A.B."/>
            <person name="Westbye A.B."/>
            <person name="Yadav S."/>
            <person name="Hopmans E.C."/>
            <person name="Dutilh B.E."/>
            <person name="Sinninghe Damste J.S."/>
        </authorList>
    </citation>
    <scope>NUCLEOTIDE SEQUENCE [LARGE SCALE GENOMIC DNA]</scope>
    <source>
        <strain evidence="2">NIOZ-UU82</strain>
    </source>
</reference>
<keyword evidence="2" id="KW-0449">Lipoprotein</keyword>
<proteinExistence type="predicted"/>
<protein>
    <submittedName>
        <fullName evidence="2">ChaN family lipoprotein</fullName>
    </submittedName>
</protein>
<comment type="caution">
    <text evidence="2">The sequence shown here is derived from an EMBL/GenBank/DDBJ whole genome shotgun (WGS) entry which is preliminary data.</text>
</comment>
<sequence length="294" mass="33984">MAPKKLLIEDLSRSFKEGDIINTKTGVPVSFEELIADLNMAKVIYIGEKHTDSAHHKIQLRVIKRLIDTHPELVIGMEAFDHSYQKILDMWSAGRLDEKGFLERTHWYANWKFDFELYKDLLAFIRERHIKLIGLNIPFHIPPKIAVGGIESLSGDEKKYLPKRIDTTNADHRAYVEDIFKKHKVKGRENFEHFYMVQCVWEETMAELIALYLKKRSKIVVLSGNGHIIRKFGIPDRAFDRTGATFRTLLLAPAGSKAELAFADYIWVTPQIKKHNMGHVNSRKMKAQSHHPAK</sequence>
<dbReference type="Gene3D" id="3.40.50.11550">
    <property type="match status" value="1"/>
</dbReference>